<sequence>MNLQTKIPLKKASGPVIDYSANVFLLGSCFSENIGGKLDYFKFKNTQNPFGILFHPKAIETLIFRAVNSKLYLDEDVFFNNEQWHCFDAHSKLSNASKSSLLTGLNKQISLTNTQIRQASHIIITFGTAWVYRFNSSKNVVANCHKITQSHFKKELLSVDTITQSLHNIVNLISTVNPHASVIFTVSPVRHIKDGFIENTRSKSHLIAAIHQLLNKEFKTINKSSSYFPSYEIMMDELRDYRFYNEDMIHPNATAIKYIWERFISVWVSQDALKTMEEVDAIQKGLLHKPFNSKSEAHQKFLKKLEDKKAQLQIKHAHLTF</sequence>
<dbReference type="SUPFAM" id="SSF52266">
    <property type="entry name" value="SGNH hydrolase"/>
    <property type="match status" value="1"/>
</dbReference>
<dbReference type="Pfam" id="PF08885">
    <property type="entry name" value="GSCFA"/>
    <property type="match status" value="1"/>
</dbReference>
<name>A0ABP8CA72_9FLAO</name>
<organism evidence="2 3">
    <name type="scientific">Postechiella marina</name>
    <dbReference type="NCBI Taxonomy" id="943941"/>
    <lineage>
        <taxon>Bacteria</taxon>
        <taxon>Pseudomonadati</taxon>
        <taxon>Bacteroidota</taxon>
        <taxon>Flavobacteriia</taxon>
        <taxon>Flavobacteriales</taxon>
        <taxon>Flavobacteriaceae</taxon>
        <taxon>Postechiella</taxon>
    </lineage>
</organism>
<proteinExistence type="predicted"/>
<dbReference type="RefSeq" id="WP_344788122.1">
    <property type="nucleotide sequence ID" value="NZ_BAABCA010000004.1"/>
</dbReference>
<dbReference type="InterPro" id="IPR014982">
    <property type="entry name" value="GSCFA"/>
</dbReference>
<dbReference type="InterPro" id="IPR036514">
    <property type="entry name" value="SGNH_hydro_sf"/>
</dbReference>
<evidence type="ECO:0000259" key="1">
    <source>
        <dbReference type="Pfam" id="PF08885"/>
    </source>
</evidence>
<protein>
    <submittedName>
        <fullName evidence="2">GSCFA domain-containing protein</fullName>
    </submittedName>
</protein>
<reference evidence="3" key="1">
    <citation type="journal article" date="2019" name="Int. J. Syst. Evol. Microbiol.">
        <title>The Global Catalogue of Microorganisms (GCM) 10K type strain sequencing project: providing services to taxonomists for standard genome sequencing and annotation.</title>
        <authorList>
            <consortium name="The Broad Institute Genomics Platform"/>
            <consortium name="The Broad Institute Genome Sequencing Center for Infectious Disease"/>
            <person name="Wu L."/>
            <person name="Ma J."/>
        </authorList>
    </citation>
    <scope>NUCLEOTIDE SEQUENCE [LARGE SCALE GENOMIC DNA]</scope>
    <source>
        <strain evidence="3">JCM 17630</strain>
    </source>
</reference>
<dbReference type="Proteomes" id="UP001501496">
    <property type="component" value="Unassembled WGS sequence"/>
</dbReference>
<evidence type="ECO:0000313" key="3">
    <source>
        <dbReference type="Proteomes" id="UP001501496"/>
    </source>
</evidence>
<feature type="domain" description="GSCFA" evidence="1">
    <location>
        <begin position="23"/>
        <end position="263"/>
    </location>
</feature>
<dbReference type="EMBL" id="BAABCA010000004">
    <property type="protein sequence ID" value="GAA4236356.1"/>
    <property type="molecule type" value="Genomic_DNA"/>
</dbReference>
<comment type="caution">
    <text evidence="2">The sequence shown here is derived from an EMBL/GenBank/DDBJ whole genome shotgun (WGS) entry which is preliminary data.</text>
</comment>
<gene>
    <name evidence="2" type="ORF">GCM10022291_20490</name>
</gene>
<accession>A0ABP8CA72</accession>
<evidence type="ECO:0000313" key="2">
    <source>
        <dbReference type="EMBL" id="GAA4236356.1"/>
    </source>
</evidence>
<keyword evidence="3" id="KW-1185">Reference proteome</keyword>
<dbReference type="PROSITE" id="PS51257">
    <property type="entry name" value="PROKAR_LIPOPROTEIN"/>
    <property type="match status" value="1"/>
</dbReference>
<dbReference type="Gene3D" id="3.40.50.1110">
    <property type="entry name" value="SGNH hydrolase"/>
    <property type="match status" value="1"/>
</dbReference>